<feature type="region of interest" description="Disordered" evidence="1">
    <location>
        <begin position="76"/>
        <end position="101"/>
    </location>
</feature>
<dbReference type="AlphaFoldDB" id="A0AAV5CI16"/>
<proteinExistence type="predicted"/>
<protein>
    <submittedName>
        <fullName evidence="2">Uncharacterized protein</fullName>
    </submittedName>
</protein>
<organism evidence="2 3">
    <name type="scientific">Eleusine coracana subsp. coracana</name>
    <dbReference type="NCBI Taxonomy" id="191504"/>
    <lineage>
        <taxon>Eukaryota</taxon>
        <taxon>Viridiplantae</taxon>
        <taxon>Streptophyta</taxon>
        <taxon>Embryophyta</taxon>
        <taxon>Tracheophyta</taxon>
        <taxon>Spermatophyta</taxon>
        <taxon>Magnoliopsida</taxon>
        <taxon>Liliopsida</taxon>
        <taxon>Poales</taxon>
        <taxon>Poaceae</taxon>
        <taxon>PACMAD clade</taxon>
        <taxon>Chloridoideae</taxon>
        <taxon>Cynodonteae</taxon>
        <taxon>Eleusininae</taxon>
        <taxon>Eleusine</taxon>
    </lineage>
</organism>
<gene>
    <name evidence="2" type="primary">ga14771</name>
    <name evidence="2" type="ORF">PR202_ga14771</name>
</gene>
<accession>A0AAV5CI16</accession>
<feature type="compositionally biased region" description="Basic and acidic residues" evidence="1">
    <location>
        <begin position="89"/>
        <end position="101"/>
    </location>
</feature>
<dbReference type="Proteomes" id="UP001054889">
    <property type="component" value="Unassembled WGS sequence"/>
</dbReference>
<sequence length="101" mass="10796">MTAIQTRGVFENILDDVMASDEVLSAAPPFVGPVAGASRTYLRRTEVTSAICGPTLSGCAGGDAVAREMMRKPDEWRQLAGGPPPSRPPDFEFRECSLRVG</sequence>
<reference evidence="2" key="1">
    <citation type="journal article" date="2018" name="DNA Res.">
        <title>Multiple hybrid de novo genome assembly of finger millet, an orphan allotetraploid crop.</title>
        <authorList>
            <person name="Hatakeyama M."/>
            <person name="Aluri S."/>
            <person name="Balachadran M.T."/>
            <person name="Sivarajan S.R."/>
            <person name="Patrignani A."/>
            <person name="Gruter S."/>
            <person name="Poveda L."/>
            <person name="Shimizu-Inatsugi R."/>
            <person name="Baeten J."/>
            <person name="Francoijs K.J."/>
            <person name="Nataraja K.N."/>
            <person name="Reddy Y.A.N."/>
            <person name="Phadnis S."/>
            <person name="Ravikumar R.L."/>
            <person name="Schlapbach R."/>
            <person name="Sreeman S.M."/>
            <person name="Shimizu K.K."/>
        </authorList>
    </citation>
    <scope>NUCLEOTIDE SEQUENCE</scope>
</reference>
<reference evidence="2" key="2">
    <citation type="submission" date="2021-12" db="EMBL/GenBank/DDBJ databases">
        <title>Resequencing data analysis of finger millet.</title>
        <authorList>
            <person name="Hatakeyama M."/>
            <person name="Aluri S."/>
            <person name="Balachadran M.T."/>
            <person name="Sivarajan S.R."/>
            <person name="Poveda L."/>
            <person name="Shimizu-Inatsugi R."/>
            <person name="Schlapbach R."/>
            <person name="Sreeman S.M."/>
            <person name="Shimizu K.K."/>
        </authorList>
    </citation>
    <scope>NUCLEOTIDE SEQUENCE</scope>
</reference>
<evidence type="ECO:0000256" key="1">
    <source>
        <dbReference type="SAM" id="MobiDB-lite"/>
    </source>
</evidence>
<dbReference type="EMBL" id="BQKI01000007">
    <property type="protein sequence ID" value="GJM97815.1"/>
    <property type="molecule type" value="Genomic_DNA"/>
</dbReference>
<comment type="caution">
    <text evidence="2">The sequence shown here is derived from an EMBL/GenBank/DDBJ whole genome shotgun (WGS) entry which is preliminary data.</text>
</comment>
<name>A0AAV5CI16_ELECO</name>
<evidence type="ECO:0000313" key="3">
    <source>
        <dbReference type="Proteomes" id="UP001054889"/>
    </source>
</evidence>
<evidence type="ECO:0000313" key="2">
    <source>
        <dbReference type="EMBL" id="GJM97815.1"/>
    </source>
</evidence>
<keyword evidence="3" id="KW-1185">Reference proteome</keyword>